<evidence type="ECO:0000256" key="1">
    <source>
        <dbReference type="SAM" id="MobiDB-lite"/>
    </source>
</evidence>
<comment type="caution">
    <text evidence="2">The sequence shown here is derived from an EMBL/GenBank/DDBJ whole genome shotgun (WGS) entry which is preliminary data.</text>
</comment>
<protein>
    <submittedName>
        <fullName evidence="2">Uncharacterized protein</fullName>
    </submittedName>
</protein>
<organism evidence="2 3">
    <name type="scientific">Pseudonocardia adelaidensis</name>
    <dbReference type="NCBI Taxonomy" id="648754"/>
    <lineage>
        <taxon>Bacteria</taxon>
        <taxon>Bacillati</taxon>
        <taxon>Actinomycetota</taxon>
        <taxon>Actinomycetes</taxon>
        <taxon>Pseudonocardiales</taxon>
        <taxon>Pseudonocardiaceae</taxon>
        <taxon>Pseudonocardia</taxon>
    </lineage>
</organism>
<feature type="region of interest" description="Disordered" evidence="1">
    <location>
        <begin position="1"/>
        <end position="23"/>
    </location>
</feature>
<dbReference type="EMBL" id="BAABJO010000008">
    <property type="protein sequence ID" value="GAA5119575.1"/>
    <property type="molecule type" value="Genomic_DNA"/>
</dbReference>
<feature type="compositionally biased region" description="Pro residues" evidence="1">
    <location>
        <begin position="1"/>
        <end position="10"/>
    </location>
</feature>
<name>A0ABP9NKM2_9PSEU</name>
<sequence>MSGPFGPPDPQQGMNADEHFRNAHRYLAEAKRRTSQLGKDDHGAAEEIQILLGIAQVHATLAAAPQAQRIPPSPGQPGAPR</sequence>
<gene>
    <name evidence="2" type="ORF">GCM10023320_25530</name>
</gene>
<evidence type="ECO:0000313" key="2">
    <source>
        <dbReference type="EMBL" id="GAA5119575.1"/>
    </source>
</evidence>
<dbReference type="RefSeq" id="WP_345605176.1">
    <property type="nucleotide sequence ID" value="NZ_BAABJO010000008.1"/>
</dbReference>
<reference evidence="3" key="1">
    <citation type="journal article" date="2019" name="Int. J. Syst. Evol. Microbiol.">
        <title>The Global Catalogue of Microorganisms (GCM) 10K type strain sequencing project: providing services to taxonomists for standard genome sequencing and annotation.</title>
        <authorList>
            <consortium name="The Broad Institute Genomics Platform"/>
            <consortium name="The Broad Institute Genome Sequencing Center for Infectious Disease"/>
            <person name="Wu L."/>
            <person name="Ma J."/>
        </authorList>
    </citation>
    <scope>NUCLEOTIDE SEQUENCE [LARGE SCALE GENOMIC DNA]</scope>
    <source>
        <strain evidence="3">JCM 18302</strain>
    </source>
</reference>
<proteinExistence type="predicted"/>
<evidence type="ECO:0000313" key="3">
    <source>
        <dbReference type="Proteomes" id="UP001500804"/>
    </source>
</evidence>
<dbReference type="Proteomes" id="UP001500804">
    <property type="component" value="Unassembled WGS sequence"/>
</dbReference>
<keyword evidence="3" id="KW-1185">Reference proteome</keyword>
<accession>A0ABP9NKM2</accession>